<dbReference type="AlphaFoldDB" id="A0A511Z4H7"/>
<reference evidence="7 8" key="1">
    <citation type="submission" date="2019-07" db="EMBL/GenBank/DDBJ databases">
        <title>Whole genome shotgun sequence of Sporosarcina luteola NBRC 105378.</title>
        <authorList>
            <person name="Hosoyama A."/>
            <person name="Uohara A."/>
            <person name="Ohji S."/>
            <person name="Ichikawa N."/>
        </authorList>
    </citation>
    <scope>NUCLEOTIDE SEQUENCE [LARGE SCALE GENOMIC DNA]</scope>
    <source>
        <strain evidence="7 8">NBRC 105378</strain>
    </source>
</reference>
<accession>A0A511Z4H7</accession>
<keyword evidence="3 5" id="KW-0133">Cell shape</keyword>
<evidence type="ECO:0000313" key="7">
    <source>
        <dbReference type="EMBL" id="GEN82341.1"/>
    </source>
</evidence>
<dbReference type="GO" id="GO:0008360">
    <property type="term" value="P:regulation of cell shape"/>
    <property type="evidence" value="ECO:0007669"/>
    <property type="project" value="UniProtKB-KW"/>
</dbReference>
<sequence>MPRFFSNKRLILLLVGVIVLVALISFSLKDRQNATLPEQIVKDVVGFGQSLFSKPAHFLTGTLDKIDGILNTYEENKHLKARLKEYASTQAELTDVKADNEKLRKIIGKEDSLRDYKPVQATVISRNPDQWEEKIIIDKGEVEGVKKNMAVITSSGLVGKVVLVTPFRATVELLSTENRDFRVAAVIPGEESIFGLIEGYDRDRGELIMKRIDSNFDVKKGQLVESSGLGGIFPKGLLIGEVTEVSTDDYGLTKLAYIRPAADFSMLDHVMVAKRSLVPATGTDGVVADEEEEGEDGS</sequence>
<evidence type="ECO:0000313" key="8">
    <source>
        <dbReference type="Proteomes" id="UP000321901"/>
    </source>
</evidence>
<gene>
    <name evidence="7" type="ORF">SLU01_06530</name>
</gene>
<dbReference type="PIRSF" id="PIRSF038471">
    <property type="entry name" value="MreC"/>
    <property type="match status" value="1"/>
</dbReference>
<proteinExistence type="inferred from homology"/>
<dbReference type="PANTHER" id="PTHR34138:SF1">
    <property type="entry name" value="CELL SHAPE-DETERMINING PROTEIN MREC"/>
    <property type="match status" value="1"/>
</dbReference>
<protein>
    <recommendedName>
        <fullName evidence="2 5">Cell shape-determining protein MreC</fullName>
    </recommendedName>
    <alternativeName>
        <fullName evidence="4 5">Cell shape protein MreC</fullName>
    </alternativeName>
</protein>
<dbReference type="Gene3D" id="2.40.10.340">
    <property type="entry name" value="Rod shape-determining protein MreC, domain 1"/>
    <property type="match status" value="1"/>
</dbReference>
<dbReference type="EMBL" id="BJYL01000007">
    <property type="protein sequence ID" value="GEN82341.1"/>
    <property type="molecule type" value="Genomic_DNA"/>
</dbReference>
<comment type="similarity">
    <text evidence="1 5">Belongs to the MreC family.</text>
</comment>
<dbReference type="InterPro" id="IPR007221">
    <property type="entry name" value="MreC"/>
</dbReference>
<feature type="domain" description="Rod shape-determining protein MreC beta-barrel core" evidence="6">
    <location>
        <begin position="123"/>
        <end position="273"/>
    </location>
</feature>
<dbReference type="GO" id="GO:0005886">
    <property type="term" value="C:plasma membrane"/>
    <property type="evidence" value="ECO:0007669"/>
    <property type="project" value="TreeGrafter"/>
</dbReference>
<dbReference type="InterPro" id="IPR042177">
    <property type="entry name" value="Cell/Rod_1"/>
</dbReference>
<dbReference type="Gene3D" id="2.40.10.350">
    <property type="entry name" value="Rod shape-determining protein MreC, domain 2"/>
    <property type="match status" value="1"/>
</dbReference>
<comment type="caution">
    <text evidence="7">The sequence shown here is derived from an EMBL/GenBank/DDBJ whole genome shotgun (WGS) entry which is preliminary data.</text>
</comment>
<dbReference type="RefSeq" id="WP_147055305.1">
    <property type="nucleotide sequence ID" value="NZ_BJYL01000007.1"/>
</dbReference>
<dbReference type="NCBIfam" id="TIGR00219">
    <property type="entry name" value="mreC"/>
    <property type="match status" value="1"/>
</dbReference>
<name>A0A511Z4H7_9BACL</name>
<evidence type="ECO:0000256" key="3">
    <source>
        <dbReference type="ARBA" id="ARBA00022960"/>
    </source>
</evidence>
<keyword evidence="8" id="KW-1185">Reference proteome</keyword>
<dbReference type="PANTHER" id="PTHR34138">
    <property type="entry name" value="CELL SHAPE-DETERMINING PROTEIN MREC"/>
    <property type="match status" value="1"/>
</dbReference>
<dbReference type="OrthoDB" id="9792313at2"/>
<evidence type="ECO:0000259" key="6">
    <source>
        <dbReference type="Pfam" id="PF04085"/>
    </source>
</evidence>
<evidence type="ECO:0000256" key="2">
    <source>
        <dbReference type="ARBA" id="ARBA00013855"/>
    </source>
</evidence>
<dbReference type="Pfam" id="PF04085">
    <property type="entry name" value="MreC"/>
    <property type="match status" value="1"/>
</dbReference>
<organism evidence="7 8">
    <name type="scientific">Sporosarcina luteola</name>
    <dbReference type="NCBI Taxonomy" id="582850"/>
    <lineage>
        <taxon>Bacteria</taxon>
        <taxon>Bacillati</taxon>
        <taxon>Bacillota</taxon>
        <taxon>Bacilli</taxon>
        <taxon>Bacillales</taxon>
        <taxon>Caryophanaceae</taxon>
        <taxon>Sporosarcina</taxon>
    </lineage>
</organism>
<dbReference type="InterPro" id="IPR042175">
    <property type="entry name" value="Cell/Rod_MreC_2"/>
</dbReference>
<dbReference type="Proteomes" id="UP000321901">
    <property type="component" value="Unassembled WGS sequence"/>
</dbReference>
<dbReference type="Gene3D" id="1.20.5.490">
    <property type="entry name" value="Single helix bin"/>
    <property type="match status" value="1"/>
</dbReference>
<dbReference type="InterPro" id="IPR055342">
    <property type="entry name" value="MreC_beta-barrel_core"/>
</dbReference>
<evidence type="ECO:0000256" key="5">
    <source>
        <dbReference type="PIRNR" id="PIRNR038471"/>
    </source>
</evidence>
<comment type="function">
    <text evidence="5">Involved in formation and maintenance of cell shape.</text>
</comment>
<evidence type="ECO:0000256" key="4">
    <source>
        <dbReference type="ARBA" id="ARBA00032089"/>
    </source>
</evidence>
<evidence type="ECO:0000256" key="1">
    <source>
        <dbReference type="ARBA" id="ARBA00009369"/>
    </source>
</evidence>